<gene>
    <name evidence="1" type="ORF">MRB53_023152</name>
</gene>
<keyword evidence="2" id="KW-1185">Reference proteome</keyword>
<evidence type="ECO:0000313" key="1">
    <source>
        <dbReference type="EMBL" id="KAJ8629829.1"/>
    </source>
</evidence>
<sequence>MGPEKFNGTKFKRWQQKMLFYLTTLNLARFLHEEAPALKEDETDKQVVAAVEAWKHADFLCHNYILNGLNNTLYNVYCSLKTAKELWDSLDKKYKTEDVEMKKFVVGRFLDYKMIDSKAVINQVQELQVILHEIHAEGMSLSKSFQVAAIIEKLPPLWKDFKNYLKHKRKEMKLEDLIVRLRIEEDNRASEKKAGKTFTEARANVVEQGQSSKKRKNPPSGPKQSPDGNKKFKGKCYVCDKPGHRAKDCCKRKDQGNTSKKPAQANMTELDTLSTDVSDINLSAVVSEVNWLAIPENGG</sequence>
<proteinExistence type="predicted"/>
<dbReference type="Proteomes" id="UP001234297">
    <property type="component" value="Chromosome 7"/>
</dbReference>
<organism evidence="1 2">
    <name type="scientific">Persea americana</name>
    <name type="common">Avocado</name>
    <dbReference type="NCBI Taxonomy" id="3435"/>
    <lineage>
        <taxon>Eukaryota</taxon>
        <taxon>Viridiplantae</taxon>
        <taxon>Streptophyta</taxon>
        <taxon>Embryophyta</taxon>
        <taxon>Tracheophyta</taxon>
        <taxon>Spermatophyta</taxon>
        <taxon>Magnoliopsida</taxon>
        <taxon>Magnoliidae</taxon>
        <taxon>Laurales</taxon>
        <taxon>Lauraceae</taxon>
        <taxon>Persea</taxon>
    </lineage>
</organism>
<reference evidence="1 2" key="1">
    <citation type="journal article" date="2022" name="Hortic Res">
        <title>A haplotype resolved chromosomal level avocado genome allows analysis of novel avocado genes.</title>
        <authorList>
            <person name="Nath O."/>
            <person name="Fletcher S.J."/>
            <person name="Hayward A."/>
            <person name="Shaw L.M."/>
            <person name="Masouleh A.K."/>
            <person name="Furtado A."/>
            <person name="Henry R.J."/>
            <person name="Mitter N."/>
        </authorList>
    </citation>
    <scope>NUCLEOTIDE SEQUENCE [LARGE SCALE GENOMIC DNA]</scope>
    <source>
        <strain evidence="2">cv. Hass</strain>
    </source>
</reference>
<name>A0ACC2L8M3_PERAE</name>
<protein>
    <submittedName>
        <fullName evidence="1">Uncharacterized protein</fullName>
    </submittedName>
</protein>
<evidence type="ECO:0000313" key="2">
    <source>
        <dbReference type="Proteomes" id="UP001234297"/>
    </source>
</evidence>
<comment type="caution">
    <text evidence="1">The sequence shown here is derived from an EMBL/GenBank/DDBJ whole genome shotgun (WGS) entry which is preliminary data.</text>
</comment>
<dbReference type="EMBL" id="CM056815">
    <property type="protein sequence ID" value="KAJ8629829.1"/>
    <property type="molecule type" value="Genomic_DNA"/>
</dbReference>
<accession>A0ACC2L8M3</accession>